<dbReference type="InterPro" id="IPR009959">
    <property type="entry name" value="Cyclase_SnoaL-like"/>
</dbReference>
<dbReference type="PANTHER" id="PTHR38436:SF1">
    <property type="entry name" value="ESTER CYCLASE"/>
    <property type="match status" value="1"/>
</dbReference>
<dbReference type="InterPro" id="IPR032710">
    <property type="entry name" value="NTF2-like_dom_sf"/>
</dbReference>
<name>A0ABQ2X3N7_9ACTN</name>
<evidence type="ECO:0008006" key="3">
    <source>
        <dbReference type="Google" id="ProtNLM"/>
    </source>
</evidence>
<evidence type="ECO:0000313" key="1">
    <source>
        <dbReference type="EMBL" id="GGW97811.1"/>
    </source>
</evidence>
<organism evidence="1 2">
    <name type="scientific">Streptomyces lomondensis</name>
    <dbReference type="NCBI Taxonomy" id="68229"/>
    <lineage>
        <taxon>Bacteria</taxon>
        <taxon>Bacillati</taxon>
        <taxon>Actinomycetota</taxon>
        <taxon>Actinomycetes</taxon>
        <taxon>Kitasatosporales</taxon>
        <taxon>Streptomycetaceae</taxon>
        <taxon>Streptomyces</taxon>
    </lineage>
</organism>
<dbReference type="SUPFAM" id="SSF54427">
    <property type="entry name" value="NTF2-like"/>
    <property type="match status" value="1"/>
</dbReference>
<gene>
    <name evidence="1" type="ORF">GCM10010383_29720</name>
</gene>
<sequence>MDTTEMRRLFETHREAEAARDIDGILRTFVPDCFLETKALGLRSQGGDAVRAAYQQQYFTAFPDLSPEDEGIGYGEDVIAVWGTLRGTSRGEWLGVPPGGGAFEVPFANIVPFRDGLMAGEAIYFDLATLCEQARIPLERIRAAAAARRAGAGATTTG</sequence>
<dbReference type="Pfam" id="PF07366">
    <property type="entry name" value="SnoaL"/>
    <property type="match status" value="1"/>
</dbReference>
<proteinExistence type="predicted"/>
<reference evidence="2" key="1">
    <citation type="journal article" date="2019" name="Int. J. Syst. Evol. Microbiol.">
        <title>The Global Catalogue of Microorganisms (GCM) 10K type strain sequencing project: providing services to taxonomists for standard genome sequencing and annotation.</title>
        <authorList>
            <consortium name="The Broad Institute Genomics Platform"/>
            <consortium name="The Broad Institute Genome Sequencing Center for Infectious Disease"/>
            <person name="Wu L."/>
            <person name="Ma J."/>
        </authorList>
    </citation>
    <scope>NUCLEOTIDE SEQUENCE [LARGE SCALE GENOMIC DNA]</scope>
    <source>
        <strain evidence="2">JCM 4866</strain>
    </source>
</reference>
<comment type="caution">
    <text evidence="1">The sequence shown here is derived from an EMBL/GenBank/DDBJ whole genome shotgun (WGS) entry which is preliminary data.</text>
</comment>
<dbReference type="RefSeq" id="WP_190050645.1">
    <property type="nucleotide sequence ID" value="NZ_BMWC01000003.1"/>
</dbReference>
<dbReference type="Gene3D" id="3.10.450.50">
    <property type="match status" value="1"/>
</dbReference>
<evidence type="ECO:0000313" key="2">
    <source>
        <dbReference type="Proteomes" id="UP000617743"/>
    </source>
</evidence>
<accession>A0ABQ2X3N7</accession>
<dbReference type="EMBL" id="BMWC01000003">
    <property type="protein sequence ID" value="GGW97811.1"/>
    <property type="molecule type" value="Genomic_DNA"/>
</dbReference>
<dbReference type="Proteomes" id="UP000617743">
    <property type="component" value="Unassembled WGS sequence"/>
</dbReference>
<dbReference type="PANTHER" id="PTHR38436">
    <property type="entry name" value="POLYKETIDE CYCLASE SNOAL-LIKE DOMAIN"/>
    <property type="match status" value="1"/>
</dbReference>
<keyword evidence="2" id="KW-1185">Reference proteome</keyword>
<protein>
    <recommendedName>
        <fullName evidence="3">SnoaL-like domain-containing protein</fullName>
    </recommendedName>
</protein>